<sequence length="566" mass="61488">MGSAVKSYDFIIVGSGPAGASLAARLSKSKAAPSVLLLEAGGNNTEPSNLYLANRFTTLMTDGMNWGYKTAPQTHLNGREIDYSRGKGLGGSSGINFACYTIGPRDDYDAWSEAVGDEAFGWEQARARYKRLEAYDVDVPEGFRRFVDPGKGVHGTDGPLQVEFAKGWEWSLEENIKAAAEAIGMRPNLDINSGDPMGIGVVPSTSRNSIRSTAKTAFLADVPPNLTVLTEALVEKVVFSGKKAVGVVSNGETYLSNKDVILSAGALDSPKLLLLSGIGPEEELAAHGIPAVHHLPGVGRNLQDHAFVVLVKQLEEGLIGRPQLFNDPAALAAAREQFAADQTGPLSVVYNTLLMGWQQAPEVYESEEFKALPAATQEYLRRPTVPTFEHIGLCPAIHPAADPNGEFLTIMAMQMVPQSTGTVTLHSTDPRDPPVCDPKLFSHPFDRRNMIEAVKRSWSVMETEPLARHVVGDFSMPRDRSDEEVWRYIQEVCMTTWHMTGTVKMGREGDEEACVGTDFKIRGIEGLRVVDNSVPPFVLNCHVVSVAYLIGETAGEKIVEEYGLDK</sequence>
<gene>
    <name evidence="7" type="ORF">MPH_10508</name>
</gene>
<dbReference type="PROSITE" id="PS00624">
    <property type="entry name" value="GMC_OXRED_2"/>
    <property type="match status" value="1"/>
</dbReference>
<dbReference type="Proteomes" id="UP000007129">
    <property type="component" value="Unassembled WGS sequence"/>
</dbReference>
<dbReference type="Pfam" id="PF05199">
    <property type="entry name" value="GMC_oxred_C"/>
    <property type="match status" value="1"/>
</dbReference>
<dbReference type="HOGENOM" id="CLU_002865_6_3_1"/>
<dbReference type="SUPFAM" id="SSF54373">
    <property type="entry name" value="FAD-linked reductases, C-terminal domain"/>
    <property type="match status" value="1"/>
</dbReference>
<dbReference type="PANTHER" id="PTHR11552:SF134">
    <property type="entry name" value="GLUCOSE-METHANOL-CHOLINE OXIDOREDUCTASE N-TERMINAL DOMAIN-CONTAINING PROTEIN"/>
    <property type="match status" value="1"/>
</dbReference>
<proteinExistence type="inferred from homology"/>
<comment type="similarity">
    <text evidence="1 4">Belongs to the GMC oxidoreductase family.</text>
</comment>
<evidence type="ECO:0000256" key="3">
    <source>
        <dbReference type="PIRSR" id="PIRSR000137-2"/>
    </source>
</evidence>
<name>K2QR64_MACPH</name>
<dbReference type="Pfam" id="PF00732">
    <property type="entry name" value="GMC_oxred_N"/>
    <property type="match status" value="1"/>
</dbReference>
<feature type="binding site" evidence="3">
    <location>
        <begin position="497"/>
        <end position="498"/>
    </location>
    <ligand>
        <name>FAD</name>
        <dbReference type="ChEBI" id="CHEBI:57692"/>
    </ligand>
</feature>
<dbReference type="GO" id="GO:0050660">
    <property type="term" value="F:flavin adenine dinucleotide binding"/>
    <property type="evidence" value="ECO:0007669"/>
    <property type="project" value="InterPro"/>
</dbReference>
<dbReference type="STRING" id="1126212.K2QR64"/>
<dbReference type="OrthoDB" id="269227at2759"/>
<evidence type="ECO:0000256" key="1">
    <source>
        <dbReference type="ARBA" id="ARBA00010790"/>
    </source>
</evidence>
<reference evidence="7 8" key="1">
    <citation type="journal article" date="2012" name="BMC Genomics">
        <title>Tools to kill: Genome of one of the most destructive plant pathogenic fungi Macrophomina phaseolina.</title>
        <authorList>
            <person name="Islam M.S."/>
            <person name="Haque M.S."/>
            <person name="Islam M.M."/>
            <person name="Emdad E.M."/>
            <person name="Halim A."/>
            <person name="Hossen Q.M.M."/>
            <person name="Hossain M.Z."/>
            <person name="Ahmed B."/>
            <person name="Rahim S."/>
            <person name="Rahman M.S."/>
            <person name="Alam M.M."/>
            <person name="Hou S."/>
            <person name="Wan X."/>
            <person name="Saito J.A."/>
            <person name="Alam M."/>
        </authorList>
    </citation>
    <scope>NUCLEOTIDE SEQUENCE [LARGE SCALE GENOMIC DNA]</scope>
    <source>
        <strain evidence="7 8">MS6</strain>
    </source>
</reference>
<dbReference type="InterPro" id="IPR036188">
    <property type="entry name" value="FAD/NAD-bd_sf"/>
</dbReference>
<evidence type="ECO:0000256" key="4">
    <source>
        <dbReference type="RuleBase" id="RU003968"/>
    </source>
</evidence>
<feature type="active site" description="Proton acceptor" evidence="2">
    <location>
        <position position="542"/>
    </location>
</feature>
<feature type="binding site" evidence="3">
    <location>
        <position position="234"/>
    </location>
    <ligand>
        <name>FAD</name>
        <dbReference type="ChEBI" id="CHEBI:57692"/>
    </ligand>
</feature>
<dbReference type="PANTHER" id="PTHR11552">
    <property type="entry name" value="GLUCOSE-METHANOL-CHOLINE GMC OXIDOREDUCTASE"/>
    <property type="match status" value="1"/>
</dbReference>
<evidence type="ECO:0000313" key="8">
    <source>
        <dbReference type="Proteomes" id="UP000007129"/>
    </source>
</evidence>
<dbReference type="SUPFAM" id="SSF51905">
    <property type="entry name" value="FAD/NAD(P)-binding domain"/>
    <property type="match status" value="1"/>
</dbReference>
<dbReference type="GO" id="GO:0016614">
    <property type="term" value="F:oxidoreductase activity, acting on CH-OH group of donors"/>
    <property type="evidence" value="ECO:0007669"/>
    <property type="project" value="InterPro"/>
</dbReference>
<protein>
    <submittedName>
        <fullName evidence="7">Glucose-methanol-choline oxidoreductase</fullName>
    </submittedName>
</protein>
<comment type="caution">
    <text evidence="7">The sequence shown here is derived from an EMBL/GenBank/DDBJ whole genome shotgun (WGS) entry which is preliminary data.</text>
</comment>
<feature type="active site" description="Proton donor" evidence="2">
    <location>
        <position position="498"/>
    </location>
</feature>
<dbReference type="InterPro" id="IPR012132">
    <property type="entry name" value="GMC_OxRdtase"/>
</dbReference>
<comment type="cofactor">
    <cofactor evidence="3">
        <name>FAD</name>
        <dbReference type="ChEBI" id="CHEBI:57692"/>
    </cofactor>
</comment>
<dbReference type="eggNOG" id="KOG1238">
    <property type="taxonomic scope" value="Eukaryota"/>
</dbReference>
<organism evidence="7 8">
    <name type="scientific">Macrophomina phaseolina (strain MS6)</name>
    <name type="common">Charcoal rot fungus</name>
    <dbReference type="NCBI Taxonomy" id="1126212"/>
    <lineage>
        <taxon>Eukaryota</taxon>
        <taxon>Fungi</taxon>
        <taxon>Dikarya</taxon>
        <taxon>Ascomycota</taxon>
        <taxon>Pezizomycotina</taxon>
        <taxon>Dothideomycetes</taxon>
        <taxon>Dothideomycetes incertae sedis</taxon>
        <taxon>Botryosphaeriales</taxon>
        <taxon>Botryosphaeriaceae</taxon>
        <taxon>Macrophomina</taxon>
    </lineage>
</organism>
<dbReference type="Gene3D" id="3.50.50.60">
    <property type="entry name" value="FAD/NAD(P)-binding domain"/>
    <property type="match status" value="1"/>
</dbReference>
<dbReference type="InterPro" id="IPR000172">
    <property type="entry name" value="GMC_OxRdtase_N"/>
</dbReference>
<dbReference type="VEuPathDB" id="FungiDB:MPH_10508"/>
<feature type="domain" description="Glucose-methanol-choline oxidoreductase N-terminal" evidence="6">
    <location>
        <begin position="265"/>
        <end position="279"/>
    </location>
</feature>
<accession>K2QR64</accession>
<evidence type="ECO:0000256" key="2">
    <source>
        <dbReference type="PIRSR" id="PIRSR000137-1"/>
    </source>
</evidence>
<dbReference type="EMBL" id="AHHD01000451">
    <property type="protein sequence ID" value="EKG12391.1"/>
    <property type="molecule type" value="Genomic_DNA"/>
</dbReference>
<evidence type="ECO:0000259" key="5">
    <source>
        <dbReference type="PROSITE" id="PS00623"/>
    </source>
</evidence>
<feature type="domain" description="Glucose-methanol-choline oxidoreductase N-terminal" evidence="5">
    <location>
        <begin position="86"/>
        <end position="109"/>
    </location>
</feature>
<evidence type="ECO:0000259" key="6">
    <source>
        <dbReference type="PROSITE" id="PS00624"/>
    </source>
</evidence>
<keyword evidence="4" id="KW-0285">Flavoprotein</keyword>
<dbReference type="InterPro" id="IPR007867">
    <property type="entry name" value="GMC_OxRtase_C"/>
</dbReference>
<dbReference type="PROSITE" id="PS00623">
    <property type="entry name" value="GMC_OXRED_1"/>
    <property type="match status" value="1"/>
</dbReference>
<dbReference type="Gene3D" id="3.30.560.10">
    <property type="entry name" value="Glucose Oxidase, domain 3"/>
    <property type="match status" value="1"/>
</dbReference>
<dbReference type="PIRSF" id="PIRSF000137">
    <property type="entry name" value="Alcohol_oxidase"/>
    <property type="match status" value="1"/>
</dbReference>
<dbReference type="InParanoid" id="K2QR64"/>
<evidence type="ECO:0000313" key="7">
    <source>
        <dbReference type="EMBL" id="EKG12391.1"/>
    </source>
</evidence>
<keyword evidence="3 4" id="KW-0274">FAD</keyword>
<dbReference type="AlphaFoldDB" id="K2QR64"/>